<evidence type="ECO:0000256" key="1">
    <source>
        <dbReference type="SAM" id="Phobius"/>
    </source>
</evidence>
<comment type="caution">
    <text evidence="2">The sequence shown here is derived from an EMBL/GenBank/DDBJ whole genome shotgun (WGS) entry which is preliminary data.</text>
</comment>
<evidence type="ECO:0000313" key="2">
    <source>
        <dbReference type="EMBL" id="KKQ87310.1"/>
    </source>
</evidence>
<feature type="transmembrane region" description="Helical" evidence="1">
    <location>
        <begin position="344"/>
        <end position="368"/>
    </location>
</feature>
<keyword evidence="1" id="KW-0472">Membrane</keyword>
<reference evidence="2 3" key="1">
    <citation type="journal article" date="2015" name="Nature">
        <title>rRNA introns, odd ribosomes, and small enigmatic genomes across a large radiation of phyla.</title>
        <authorList>
            <person name="Brown C.T."/>
            <person name="Hug L.A."/>
            <person name="Thomas B.C."/>
            <person name="Sharon I."/>
            <person name="Castelle C.J."/>
            <person name="Singh A."/>
            <person name="Wilkins M.J."/>
            <person name="Williams K.H."/>
            <person name="Banfield J.F."/>
        </authorList>
    </citation>
    <scope>NUCLEOTIDE SEQUENCE [LARGE SCALE GENOMIC DNA]</scope>
</reference>
<feature type="transmembrane region" description="Helical" evidence="1">
    <location>
        <begin position="245"/>
        <end position="263"/>
    </location>
</feature>
<feature type="transmembrane region" description="Helical" evidence="1">
    <location>
        <begin position="150"/>
        <end position="168"/>
    </location>
</feature>
<feature type="transmembrane region" description="Helical" evidence="1">
    <location>
        <begin position="301"/>
        <end position="324"/>
    </location>
</feature>
<feature type="transmembrane region" description="Helical" evidence="1">
    <location>
        <begin position="125"/>
        <end position="143"/>
    </location>
</feature>
<organism evidence="2 3">
    <name type="scientific">Candidatus Woesebacteria bacterium GW2011_GWB1_38_8b</name>
    <dbReference type="NCBI Taxonomy" id="1618571"/>
    <lineage>
        <taxon>Bacteria</taxon>
        <taxon>Candidatus Woeseibacteriota</taxon>
    </lineage>
</organism>
<feature type="transmembrane region" description="Helical" evidence="1">
    <location>
        <begin position="174"/>
        <end position="192"/>
    </location>
</feature>
<dbReference type="EMBL" id="LBVN01000008">
    <property type="protein sequence ID" value="KKQ87310.1"/>
    <property type="molecule type" value="Genomic_DNA"/>
</dbReference>
<keyword evidence="1" id="KW-0812">Transmembrane</keyword>
<sequence length="391" mass="42995">MLIKKAIIFLIFLFSFLIYTTPFAIKAQEIEPEQTEESLEAKIIQVMDEKMQIPEYGEKEQLYQKLKLLVTKGSLQDKEIVIESGNIPSANLPKYKTGDKVIVNYTKDFEGNDSFYITDFIRRSSLLWLFIIFAVLTTIIGKLRGATSLLGMAISFAIIFVFILPKILSGSDPILIAIIGSIFIIPVTFYLSHGFNKKTSVAIVSTLIALIITGILAGVFVEVSKLTGFASEEAGFLQVAKGNLVNIRGLLLAGIIIGVLGVLDDITVSQSAIVFQLKEANPRIRFDELYMRAMDVGQDHISSMVNTLILVYTGAALPLLLLFIDNPHPFSEVINYEIIADEVVRTLVGSIGLILAVPITTLLASMVVKEEPQTKVRGIFSPSKDSGSSTH</sequence>
<proteinExistence type="predicted"/>
<dbReference type="PANTHER" id="PTHR41771">
    <property type="entry name" value="MEMBRANE PROTEIN-RELATED"/>
    <property type="match status" value="1"/>
</dbReference>
<protein>
    <submittedName>
        <fullName evidence="2">YibE/F-like protein</fullName>
    </submittedName>
</protein>
<dbReference type="PANTHER" id="PTHR41771:SF1">
    <property type="entry name" value="MEMBRANE PROTEIN"/>
    <property type="match status" value="1"/>
</dbReference>
<name>A0A0G0LHA7_9BACT</name>
<keyword evidence="1" id="KW-1133">Transmembrane helix</keyword>
<feature type="transmembrane region" description="Helical" evidence="1">
    <location>
        <begin position="199"/>
        <end position="221"/>
    </location>
</feature>
<dbReference type="Proteomes" id="UP000033944">
    <property type="component" value="Unassembled WGS sequence"/>
</dbReference>
<dbReference type="Pfam" id="PF07907">
    <property type="entry name" value="YibE_F"/>
    <property type="match status" value="1"/>
</dbReference>
<dbReference type="AlphaFoldDB" id="A0A0G0LHA7"/>
<evidence type="ECO:0000313" key="3">
    <source>
        <dbReference type="Proteomes" id="UP000033944"/>
    </source>
</evidence>
<accession>A0A0G0LHA7</accession>
<gene>
    <name evidence="2" type="ORF">UT10_C0008G0071</name>
</gene>
<dbReference type="InterPro" id="IPR012507">
    <property type="entry name" value="YibE_F"/>
</dbReference>